<evidence type="ECO:0000313" key="3">
    <source>
        <dbReference type="Proteomes" id="UP001500238"/>
    </source>
</evidence>
<keyword evidence="3" id="KW-1185">Reference proteome</keyword>
<accession>A0ABP3SXW8</accession>
<comment type="caution">
    <text evidence="2">The sequence shown here is derived from an EMBL/GenBank/DDBJ whole genome shotgun (WGS) entry which is preliminary data.</text>
</comment>
<name>A0ABP3SXW8_9SPHN</name>
<evidence type="ECO:0000313" key="2">
    <source>
        <dbReference type="EMBL" id="GAA0664778.1"/>
    </source>
</evidence>
<keyword evidence="1" id="KW-0812">Transmembrane</keyword>
<reference evidence="3" key="1">
    <citation type="journal article" date="2019" name="Int. J. Syst. Evol. Microbiol.">
        <title>The Global Catalogue of Microorganisms (GCM) 10K type strain sequencing project: providing services to taxonomists for standard genome sequencing and annotation.</title>
        <authorList>
            <consortium name="The Broad Institute Genomics Platform"/>
            <consortium name="The Broad Institute Genome Sequencing Center for Infectious Disease"/>
            <person name="Wu L."/>
            <person name="Ma J."/>
        </authorList>
    </citation>
    <scope>NUCLEOTIDE SEQUENCE [LARGE SCALE GENOMIC DNA]</scope>
    <source>
        <strain evidence="3">JCM 14603</strain>
    </source>
</reference>
<feature type="transmembrane region" description="Helical" evidence="1">
    <location>
        <begin position="12"/>
        <end position="37"/>
    </location>
</feature>
<dbReference type="EMBL" id="BAAAES010000007">
    <property type="protein sequence ID" value="GAA0664778.1"/>
    <property type="molecule type" value="Genomic_DNA"/>
</dbReference>
<sequence length="88" mass="10133">MSAPIGYGPAMVWQHLSTVDCLAIAIVVLSLAAIVPLQRRDRRLRQRRAAEWHEQYFHKGGLVRALMRRWRHGPARLTDQRPQPDPGE</sequence>
<keyword evidence="1" id="KW-1133">Transmembrane helix</keyword>
<keyword evidence="1" id="KW-0472">Membrane</keyword>
<evidence type="ECO:0000256" key="1">
    <source>
        <dbReference type="SAM" id="Phobius"/>
    </source>
</evidence>
<organism evidence="2 3">
    <name type="scientific">Sphingomonas insulae</name>
    <dbReference type="NCBI Taxonomy" id="424800"/>
    <lineage>
        <taxon>Bacteria</taxon>
        <taxon>Pseudomonadati</taxon>
        <taxon>Pseudomonadota</taxon>
        <taxon>Alphaproteobacteria</taxon>
        <taxon>Sphingomonadales</taxon>
        <taxon>Sphingomonadaceae</taxon>
        <taxon>Sphingomonas</taxon>
    </lineage>
</organism>
<dbReference type="RefSeq" id="WP_163958909.1">
    <property type="nucleotide sequence ID" value="NZ_BAAAES010000007.1"/>
</dbReference>
<gene>
    <name evidence="2" type="ORF">GCM10009102_12880</name>
</gene>
<proteinExistence type="predicted"/>
<dbReference type="Proteomes" id="UP001500238">
    <property type="component" value="Unassembled WGS sequence"/>
</dbReference>
<protein>
    <submittedName>
        <fullName evidence="2">Uncharacterized protein</fullName>
    </submittedName>
</protein>